<evidence type="ECO:0000259" key="2">
    <source>
        <dbReference type="PROSITE" id="PS51740"/>
    </source>
</evidence>
<organism evidence="3 4">
    <name type="scientific">Streptomyces viridochromogenes</name>
    <dbReference type="NCBI Taxonomy" id="1938"/>
    <lineage>
        <taxon>Bacteria</taxon>
        <taxon>Bacillati</taxon>
        <taxon>Actinomycetota</taxon>
        <taxon>Actinomycetes</taxon>
        <taxon>Kitasatosporales</taxon>
        <taxon>Streptomycetaceae</taxon>
        <taxon>Streptomyces</taxon>
    </lineage>
</organism>
<comment type="caution">
    <text evidence="3">The sequence shown here is derived from an EMBL/GenBank/DDBJ whole genome shotgun (WGS) entry which is preliminary data.</text>
</comment>
<gene>
    <name evidence="3" type="ORF">ACM01_13785</name>
</gene>
<reference evidence="3 4" key="1">
    <citation type="submission" date="2015-06" db="EMBL/GenBank/DDBJ databases">
        <authorList>
            <person name="Ju K.-S."/>
            <person name="Doroghazi J.R."/>
            <person name="Metcalf W.W."/>
        </authorList>
    </citation>
    <scope>NUCLEOTIDE SEQUENCE [LARGE SCALE GENOMIC DNA]</scope>
    <source>
        <strain evidence="3 4">NRRL 3414</strain>
    </source>
</reference>
<evidence type="ECO:0000256" key="1">
    <source>
        <dbReference type="PROSITE-ProRule" id="PRU01076"/>
    </source>
</evidence>
<sequence length="62" mass="6664">MIREPAQVTIDASGRVQIPLGILAEAGLDTESPVLAYSDGDGRIVLRRLNDAIDDLMLGEEL</sequence>
<protein>
    <recommendedName>
        <fullName evidence="2">SpoVT-AbrB domain-containing protein</fullName>
    </recommendedName>
</protein>
<dbReference type="RefSeq" id="WP_048581484.1">
    <property type="nucleotide sequence ID" value="NZ_LFNT01000013.1"/>
</dbReference>
<dbReference type="Proteomes" id="UP000037432">
    <property type="component" value="Unassembled WGS sequence"/>
</dbReference>
<evidence type="ECO:0000313" key="4">
    <source>
        <dbReference type="Proteomes" id="UP000037432"/>
    </source>
</evidence>
<dbReference type="Gene3D" id="2.10.260.10">
    <property type="match status" value="1"/>
</dbReference>
<name>A0A0J7ZGT2_STRVR</name>
<accession>A0A0J7ZGT2</accession>
<dbReference type="EMBL" id="LFNT01000013">
    <property type="protein sequence ID" value="KMS74368.1"/>
    <property type="molecule type" value="Genomic_DNA"/>
</dbReference>
<dbReference type="PROSITE" id="PS51740">
    <property type="entry name" value="SPOVT_ABRB"/>
    <property type="match status" value="1"/>
</dbReference>
<feature type="domain" description="SpoVT-AbrB" evidence="2">
    <location>
        <begin position="5"/>
        <end position="51"/>
    </location>
</feature>
<dbReference type="InterPro" id="IPR007159">
    <property type="entry name" value="SpoVT-AbrB_dom"/>
</dbReference>
<keyword evidence="1" id="KW-0238">DNA-binding</keyword>
<dbReference type="PATRIC" id="fig|1938.3.peg.3974"/>
<evidence type="ECO:0000313" key="3">
    <source>
        <dbReference type="EMBL" id="KMS74368.1"/>
    </source>
</evidence>
<dbReference type="InterPro" id="IPR037914">
    <property type="entry name" value="SpoVT-AbrB_sf"/>
</dbReference>
<proteinExistence type="predicted"/>
<dbReference type="SUPFAM" id="SSF89447">
    <property type="entry name" value="AbrB/MazE/MraZ-like"/>
    <property type="match status" value="1"/>
</dbReference>
<dbReference type="SMART" id="SM00966">
    <property type="entry name" value="SpoVT_AbrB"/>
    <property type="match status" value="1"/>
</dbReference>
<dbReference type="GO" id="GO:0003677">
    <property type="term" value="F:DNA binding"/>
    <property type="evidence" value="ECO:0007669"/>
    <property type="project" value="UniProtKB-UniRule"/>
</dbReference>
<dbReference type="OrthoDB" id="3873246at2"/>
<dbReference type="AlphaFoldDB" id="A0A0J7ZGT2"/>